<gene>
    <name evidence="1" type="ORF">T01_2454</name>
</gene>
<comment type="caution">
    <text evidence="1">The sequence shown here is derived from an EMBL/GenBank/DDBJ whole genome shotgun (WGS) entry which is preliminary data.</text>
</comment>
<name>A0A0V0YVZ5_TRISP</name>
<reference evidence="1 2" key="1">
    <citation type="submission" date="2015-01" db="EMBL/GenBank/DDBJ databases">
        <title>Evolution of Trichinella species and genotypes.</title>
        <authorList>
            <person name="Korhonen P.K."/>
            <person name="Edoardo P."/>
            <person name="Giuseppe L.R."/>
            <person name="Gasser R.B."/>
        </authorList>
    </citation>
    <scope>NUCLEOTIDE SEQUENCE [LARGE SCALE GENOMIC DNA]</scope>
    <source>
        <strain evidence="1">ISS3</strain>
    </source>
</reference>
<protein>
    <submittedName>
        <fullName evidence="1">Uncharacterized protein</fullName>
    </submittedName>
</protein>
<dbReference type="InParanoid" id="A0A0V0YVZ5"/>
<accession>A0A0V0YVZ5</accession>
<sequence length="33" mass="3781">MRRCRGTLSTNLEATEVIRLNVIMESSQFTPNI</sequence>
<organism evidence="1 2">
    <name type="scientific">Trichinella spiralis</name>
    <name type="common">Trichina worm</name>
    <dbReference type="NCBI Taxonomy" id="6334"/>
    <lineage>
        <taxon>Eukaryota</taxon>
        <taxon>Metazoa</taxon>
        <taxon>Ecdysozoa</taxon>
        <taxon>Nematoda</taxon>
        <taxon>Enoplea</taxon>
        <taxon>Dorylaimia</taxon>
        <taxon>Trichinellida</taxon>
        <taxon>Trichinellidae</taxon>
        <taxon>Trichinella</taxon>
    </lineage>
</organism>
<evidence type="ECO:0000313" key="2">
    <source>
        <dbReference type="Proteomes" id="UP000054776"/>
    </source>
</evidence>
<evidence type="ECO:0000313" key="1">
    <source>
        <dbReference type="EMBL" id="KRY04374.1"/>
    </source>
</evidence>
<keyword evidence="2" id="KW-1185">Reference proteome</keyword>
<proteinExistence type="predicted"/>
<dbReference type="Proteomes" id="UP000054776">
    <property type="component" value="Unassembled WGS sequence"/>
</dbReference>
<dbReference type="EMBL" id="JYDH01004367">
    <property type="protein sequence ID" value="KRY04374.1"/>
    <property type="molecule type" value="Genomic_DNA"/>
</dbReference>
<dbReference type="AlphaFoldDB" id="A0A0V0YVZ5"/>